<feature type="domain" description="Winged helix" evidence="1">
    <location>
        <begin position="7"/>
        <end position="69"/>
    </location>
</feature>
<keyword evidence="3" id="KW-1185">Reference proteome</keyword>
<evidence type="ECO:0000313" key="2">
    <source>
        <dbReference type="EMBL" id="MBY4636823.1"/>
    </source>
</evidence>
<evidence type="ECO:0000313" key="3">
    <source>
        <dbReference type="Proteomes" id="UP001166571"/>
    </source>
</evidence>
<proteinExistence type="predicted"/>
<reference evidence="2" key="1">
    <citation type="submission" date="2021-08" db="EMBL/GenBank/DDBJ databases">
        <title>Sphingopyxis panaciterrulae sp. nov., isolated from the surface water of the Yellow Sea.</title>
        <authorList>
            <person name="Gao Z."/>
            <person name="Zhang D."/>
            <person name="Zhang A."/>
        </authorList>
    </citation>
    <scope>NUCLEOTIDE SEQUENCE</scope>
    <source>
        <strain evidence="2">XHP0097</strain>
    </source>
</reference>
<dbReference type="InterPro" id="IPR054382">
    <property type="entry name" value="wHTH_alphaproteobact"/>
</dbReference>
<organism evidence="2 3">
    <name type="scientific">Sphingopyxis jiangsuensis</name>
    <dbReference type="NCBI Taxonomy" id="2871171"/>
    <lineage>
        <taxon>Bacteria</taxon>
        <taxon>Pseudomonadati</taxon>
        <taxon>Pseudomonadota</taxon>
        <taxon>Alphaproteobacteria</taxon>
        <taxon>Sphingomonadales</taxon>
        <taxon>Sphingomonadaceae</taxon>
        <taxon>Sphingopyxis</taxon>
    </lineage>
</organism>
<accession>A0ABS7MCZ0</accession>
<evidence type="ECO:0000259" key="1">
    <source>
        <dbReference type="Pfam" id="PF22324"/>
    </source>
</evidence>
<name>A0ABS7MCZ0_9SPHN</name>
<dbReference type="RefSeq" id="WP_222136152.1">
    <property type="nucleotide sequence ID" value="NZ_JAILXK010000001.1"/>
</dbReference>
<comment type="caution">
    <text evidence="2">The sequence shown here is derived from an EMBL/GenBank/DDBJ whole genome shotgun (WGS) entry which is preliminary data.</text>
</comment>
<dbReference type="Proteomes" id="UP001166571">
    <property type="component" value="Unassembled WGS sequence"/>
</dbReference>
<dbReference type="EMBL" id="JAILXK010000001">
    <property type="protein sequence ID" value="MBY4636823.1"/>
    <property type="molecule type" value="Genomic_DNA"/>
</dbReference>
<gene>
    <name evidence="2" type="ORF">K5P26_06675</name>
</gene>
<protein>
    <recommendedName>
        <fullName evidence="1">Winged helix domain-containing protein</fullName>
    </recommendedName>
</protein>
<sequence length="90" mass="10075">MGRKWAYKGKRGRVLAMLVTGGNGVTQWDTLPWHTRLGGTIHTLRRDGLVIDTEREGDCGHARYRLMTPGTLFQQAETGAEAVMTHRVKP</sequence>
<dbReference type="Pfam" id="PF22324">
    <property type="entry name" value="HTH_91"/>
    <property type="match status" value="1"/>
</dbReference>